<evidence type="ECO:0000313" key="2">
    <source>
        <dbReference type="EMBL" id="AGX44108.1"/>
    </source>
</evidence>
<sequence length="48" mass="5378">MKNNNNNSSHETPNSDPSSQNYSKKMKNKANEKSPFGSDEPSTKTTFK</sequence>
<dbReference type="Proteomes" id="UP000017118">
    <property type="component" value="Chromosome"/>
</dbReference>
<evidence type="ECO:0000313" key="3">
    <source>
        <dbReference type="Proteomes" id="UP000017118"/>
    </source>
</evidence>
<reference evidence="2 3" key="1">
    <citation type="journal article" date="2013" name="Genome Announc.">
        <title>Complete Genome Sequence of the Solvent Producer Clostridium saccharobutylicum NCP262 (DSM 13864).</title>
        <authorList>
            <person name="Poehlein A."/>
            <person name="Hartwich K."/>
            <person name="Krabben P."/>
            <person name="Ehrenreich A."/>
            <person name="Liebl W."/>
            <person name="Durre P."/>
            <person name="Gottschalk G."/>
            <person name="Daniel R."/>
        </authorList>
    </citation>
    <scope>NUCLEOTIDE SEQUENCE [LARGE SCALE GENOMIC DNA]</scope>
    <source>
        <strain evidence="2">DSM 13864</strain>
    </source>
</reference>
<dbReference type="EMBL" id="CP006721">
    <property type="protein sequence ID" value="AGX44108.1"/>
    <property type="molecule type" value="Genomic_DNA"/>
</dbReference>
<gene>
    <name evidence="2" type="ORF">CLSA_c31420</name>
</gene>
<protein>
    <submittedName>
        <fullName evidence="2">Uncharacterized protein</fullName>
    </submittedName>
</protein>
<dbReference type="GeneID" id="55477063"/>
<dbReference type="RefSeq" id="WP_022747251.1">
    <property type="nucleotide sequence ID" value="NC_022571.1"/>
</dbReference>
<organism evidence="2 3">
    <name type="scientific">Clostridium saccharobutylicum DSM 13864</name>
    <dbReference type="NCBI Taxonomy" id="1345695"/>
    <lineage>
        <taxon>Bacteria</taxon>
        <taxon>Bacillati</taxon>
        <taxon>Bacillota</taxon>
        <taxon>Clostridia</taxon>
        <taxon>Eubacteriales</taxon>
        <taxon>Clostridiaceae</taxon>
        <taxon>Clostridium</taxon>
    </lineage>
</organism>
<proteinExistence type="predicted"/>
<name>U5MUA5_CLOSA</name>
<feature type="region of interest" description="Disordered" evidence="1">
    <location>
        <begin position="1"/>
        <end position="48"/>
    </location>
</feature>
<evidence type="ECO:0000256" key="1">
    <source>
        <dbReference type="SAM" id="MobiDB-lite"/>
    </source>
</evidence>
<dbReference type="eggNOG" id="ENOG5030VJH">
    <property type="taxonomic scope" value="Bacteria"/>
</dbReference>
<dbReference type="AlphaFoldDB" id="U5MUA5"/>
<accession>U5MUA5</accession>
<dbReference type="PATRIC" id="fig|1345695.10.peg.4494"/>
<feature type="compositionally biased region" description="Polar residues" evidence="1">
    <location>
        <begin position="10"/>
        <end position="23"/>
    </location>
</feature>
<dbReference type="HOGENOM" id="CLU_216263_1_0_9"/>
<dbReference type="KEGG" id="csb:CLSA_c31420"/>
<keyword evidence="3" id="KW-1185">Reference proteome</keyword>